<proteinExistence type="predicted"/>
<accession>A0A2S9YBD1</accession>
<feature type="transmembrane region" description="Helical" evidence="2">
    <location>
        <begin position="268"/>
        <end position="291"/>
    </location>
</feature>
<evidence type="ECO:0000256" key="1">
    <source>
        <dbReference type="SAM" id="MobiDB-lite"/>
    </source>
</evidence>
<dbReference type="AlphaFoldDB" id="A0A2S9YBD1"/>
<name>A0A2S9YBD1_9BACT</name>
<keyword evidence="2" id="KW-0812">Transmembrane</keyword>
<protein>
    <recommendedName>
        <fullName evidence="5">PEGA domain-containing protein</fullName>
    </recommendedName>
</protein>
<evidence type="ECO:0008006" key="5">
    <source>
        <dbReference type="Google" id="ProtNLM"/>
    </source>
</evidence>
<evidence type="ECO:0000256" key="2">
    <source>
        <dbReference type="SAM" id="Phobius"/>
    </source>
</evidence>
<feature type="region of interest" description="Disordered" evidence="1">
    <location>
        <begin position="17"/>
        <end position="36"/>
    </location>
</feature>
<keyword evidence="2" id="KW-0472">Membrane</keyword>
<sequence length="312" mass="33456">MLPLLTIIPLLFASTAAPTPETTEGEATEAPAPALEQPEFDAAVERLGEADSEANRDPVAAAEALTEAISALQEFGPELAADEEARELRQYARLNLARAHLLAEEPELAAEVMDEALREAMGETLPAADFGPSLEDLYAERLAALEALGRASLVVRCELPCKIYVNENEVGPELPPLLRGTYRVWVESPSGQRPAVRELVELSEPDASYEVEFAPIVKQPAVVEEPPKPVGRLLPRWSEIALTLVGTGLTTTGAVLMGLDHKDNFQTMGVGAATLVVGATVLTVGVVTLSVDERRVARGASRQAMISWTTKF</sequence>
<dbReference type="RefSeq" id="WP_106391794.1">
    <property type="nucleotide sequence ID" value="NZ_PVNK01000121.1"/>
</dbReference>
<keyword evidence="4" id="KW-1185">Reference proteome</keyword>
<evidence type="ECO:0000313" key="4">
    <source>
        <dbReference type="Proteomes" id="UP000237968"/>
    </source>
</evidence>
<dbReference type="Proteomes" id="UP000237968">
    <property type="component" value="Unassembled WGS sequence"/>
</dbReference>
<gene>
    <name evidence="3" type="ORF">ENSA5_23790</name>
</gene>
<comment type="caution">
    <text evidence="3">The sequence shown here is derived from an EMBL/GenBank/DDBJ whole genome shotgun (WGS) entry which is preliminary data.</text>
</comment>
<keyword evidence="2" id="KW-1133">Transmembrane helix</keyword>
<evidence type="ECO:0000313" key="3">
    <source>
        <dbReference type="EMBL" id="PRQ02362.1"/>
    </source>
</evidence>
<reference evidence="3 4" key="1">
    <citation type="submission" date="2018-03" db="EMBL/GenBank/DDBJ databases">
        <title>Draft Genome Sequences of the Obligatory Marine Myxobacteria Enhygromyxa salina SWB005.</title>
        <authorList>
            <person name="Poehlein A."/>
            <person name="Moghaddam J.A."/>
            <person name="Harms H."/>
            <person name="Alanjari M."/>
            <person name="Koenig G.M."/>
            <person name="Daniel R."/>
            <person name="Schaeberle T.F."/>
        </authorList>
    </citation>
    <scope>NUCLEOTIDE SEQUENCE [LARGE SCALE GENOMIC DNA]</scope>
    <source>
        <strain evidence="3 4">SWB005</strain>
    </source>
</reference>
<organism evidence="3 4">
    <name type="scientific">Enhygromyxa salina</name>
    <dbReference type="NCBI Taxonomy" id="215803"/>
    <lineage>
        <taxon>Bacteria</taxon>
        <taxon>Pseudomonadati</taxon>
        <taxon>Myxococcota</taxon>
        <taxon>Polyangia</taxon>
        <taxon>Nannocystales</taxon>
        <taxon>Nannocystaceae</taxon>
        <taxon>Enhygromyxa</taxon>
    </lineage>
</organism>
<dbReference type="EMBL" id="PVNK01000121">
    <property type="protein sequence ID" value="PRQ02362.1"/>
    <property type="molecule type" value="Genomic_DNA"/>
</dbReference>